<gene>
    <name evidence="6" type="ORF">GCM10009776_15010</name>
</gene>
<dbReference type="SUPFAM" id="SSF81296">
    <property type="entry name" value="E set domains"/>
    <property type="match status" value="1"/>
</dbReference>
<dbReference type="EMBL" id="BAAAOG010000002">
    <property type="protein sequence ID" value="GAA1954096.1"/>
    <property type="molecule type" value="Genomic_DNA"/>
</dbReference>
<reference evidence="7" key="1">
    <citation type="journal article" date="2019" name="Int. J. Syst. Evol. Microbiol.">
        <title>The Global Catalogue of Microorganisms (GCM) 10K type strain sequencing project: providing services to taxonomists for standard genome sequencing and annotation.</title>
        <authorList>
            <consortium name="The Broad Institute Genomics Platform"/>
            <consortium name="The Broad Institute Genome Sequencing Center for Infectious Disease"/>
            <person name="Wu L."/>
            <person name="Ma J."/>
        </authorList>
    </citation>
    <scope>NUCLEOTIDE SEQUENCE [LARGE SCALE GENOMIC DNA]</scope>
    <source>
        <strain evidence="7">JCM 14901</strain>
    </source>
</reference>
<sequence>MALAVMIAATFVVFEPAVPAATAAGSSCGATINPIVCENSKPGTDPSVWDIQGAGDSDIQGFATDISVNAGSKIDFKIDTSARAYKIDIYRTGYYQGLGARYITSVTPSVTLPQTQPQCISDVSTELYDCGTWGVSASWNVPSDAVSGVYIAKLSRTDNDDDSHIIFIVRNDSSSADVVFQTSDPTWQAYNTYGGSDLYQGAANGRAYKISYNRPFATRRDNSGRDFYFSGEFATVQFLERNGYDMTYIAGVDTDRSGSLLRNHKVFLSVGHDEYWSSGQRANVQAARDAGVNLQFLSGNEIYWHTRYEKSVDGSNTPYRTLVSYKETWANAKIDPSTEWTGTWRDPRFTTAANGGTMPENALSGTMYVANSDDLPVTVTAGQGKTRLWRNTSLTSLAAGTSQALANHTVGYESDEDFDNGFRPAGLIQLSTTIGSTPQYLADYGNTVVPGTTAHHVTLYKATSGALVFSAATIQWGWGLDQNHDGKGAAADPRMQQAQVNLLADMGAQPATLMSELAPATATTDITAPTTVIASPAAGAAIANGTLVTVTGTASDAGGVVAGVEVSTDAGSTWHPATGTTAWSYTYIQQGSGAGSIKARAIDDSANFSVAGVTANITVTGPYSAMGNAAPAVASANDTSAVEVGLEFRPTMDGFVTGVRFYKGAANTGTHVGSLWDTTTGQRLGQVTFGNESATGWQTASFASALTVTGGHNYTVSYSAPSGGYAATNLYWPYQAQASSPVAVAPGVGTAAPGVYGAVGSMPTSNNQEGNYFVDVVFVQTDNSPLRLAASTPLAGSSSNLSSAAITATISRSVVASTVAMTVKDAAGASASGTVSYDPTSRTATFTPTSTLLPDTTYTATVTATDSAGIGFSGGNSWSFKTAAATLPAGTCPCQLFPDASAPDIGSAADTASVTLGVRFTTTQSGTITALRFYRGTANVGAHTGTLWSASGSALATVTYSGESTRGWQTATLAQPVSVTAGAQYVASYTAPGGGYAVSAGQFSSPYSRGPLSVDAGGSVYSYSGGFPASNSTAGYGVDVVFLPNAAGPVLTSSSPADGATGVASSSTISGTFDTAISAATIAVTSGGTAIAGSTGWSSDGKTFTFTPATALPSDVIVAVSVTSITGSNGATAADASWSFETAAVGGVQAQSFFSGGPVTAPTATGDANAVILGMSFTTSDPGQVRAIRFYKAPSNTGTHVGWLWGSGSTTPLATVTFTGETASGWQRAALSTPVELTTGQTYTVSYLAPKGNYSYQAGGFASALTSGSLTAGSPNNGVYLYGTSGKPTATYNSTNYFVDVEFIKDTVVTQTLWDSSVIPTDATTGDTDPVELGTAMTVDVEGQVTALRFFKDATNTGTHVGSLWSSDGTKLASVSFSSETSSGWQRAALSTPVTIEPGQTYIVSYFAPNGRYSRQLSYFAAPKVSGHISGQNGLFLYGASGGFPTNSFQSSAYFVDAEIAFGSSGSAGISPAVSATSPASGAANVDPSTVMISATLTNATSASLAVTTGGAGVAGTSSFNSATGVVSFTPTAALGWSKSYSVTVTANGGSVTNGSWLFTTTAQPVGPAITTITPASGASNVDPATASISATLTNATSASLALTTGGAGVAGTSSFNATTGVVTFTPSSALGYGKTYSVVTTANATAVSGGAWSFTTTPAATLTSVTPASAATNVDPATVKITATLANATAGTIVLRAGTTTIAGTSAFNASSEVVTFTPTAALGWTTTYTATVTANSGNVTNGTWSFTTMAKQDQVSLFTTGAPTNANTTAVVTMDIGTRFKTSAAGVVTAIKFYKGSLNTGTHTGYLWSATGSKLATVTFTGESASGWQAATLSTPVRLTVGAEYRVSMFSTSRIYAVTTGGLSAVVTSGPISTIATGGAYALTNSFPNTTSTNKYWVDVVFDPDN</sequence>
<feature type="domain" description="SbsA Ig-like" evidence="3">
    <location>
        <begin position="1660"/>
        <end position="1750"/>
    </location>
</feature>
<dbReference type="Gene3D" id="2.60.40.3710">
    <property type="match status" value="1"/>
</dbReference>
<protein>
    <recommendedName>
        <fullName evidence="8">DUF4082 domain-containing protein</fullName>
    </recommendedName>
</protein>
<organism evidence="6 7">
    <name type="scientific">Microbacterium deminutum</name>
    <dbReference type="NCBI Taxonomy" id="344164"/>
    <lineage>
        <taxon>Bacteria</taxon>
        <taxon>Bacillati</taxon>
        <taxon>Actinomycetota</taxon>
        <taxon>Actinomycetes</taxon>
        <taxon>Micrococcales</taxon>
        <taxon>Microbacteriaceae</taxon>
        <taxon>Microbacterium</taxon>
    </lineage>
</organism>
<dbReference type="InterPro" id="IPR025141">
    <property type="entry name" value="DUF4082"/>
</dbReference>
<dbReference type="InterPro" id="IPR046540">
    <property type="entry name" value="DMFA2_C"/>
</dbReference>
<feature type="domain" description="DUF4082" evidence="4">
    <location>
        <begin position="629"/>
        <end position="774"/>
    </location>
</feature>
<feature type="domain" description="SbsA Ig-like" evidence="3">
    <location>
        <begin position="1048"/>
        <end position="1142"/>
    </location>
</feature>
<dbReference type="RefSeq" id="WP_344092965.1">
    <property type="nucleotide sequence ID" value="NZ_BAAAOG010000002.1"/>
</dbReference>
<evidence type="ECO:0000259" key="3">
    <source>
        <dbReference type="Pfam" id="PF13205"/>
    </source>
</evidence>
<evidence type="ECO:0000256" key="1">
    <source>
        <dbReference type="ARBA" id="ARBA00022729"/>
    </source>
</evidence>
<feature type="domain" description="DUF4082" evidence="4">
    <location>
        <begin position="902"/>
        <end position="1033"/>
    </location>
</feature>
<evidence type="ECO:0000259" key="4">
    <source>
        <dbReference type="Pfam" id="PF13313"/>
    </source>
</evidence>
<feature type="domain" description="DUF4082" evidence="4">
    <location>
        <begin position="1163"/>
        <end position="1299"/>
    </location>
</feature>
<evidence type="ECO:0000313" key="6">
    <source>
        <dbReference type="EMBL" id="GAA1954096.1"/>
    </source>
</evidence>
<feature type="domain" description="N,N-dimethylformamidase beta subunit-like C-terminal" evidence="5">
    <location>
        <begin position="87"/>
        <end position="484"/>
    </location>
</feature>
<dbReference type="Pfam" id="PF17957">
    <property type="entry name" value="Big_7"/>
    <property type="match status" value="1"/>
</dbReference>
<feature type="domain" description="DUF4082" evidence="4">
    <location>
        <begin position="1319"/>
        <end position="1456"/>
    </location>
</feature>
<dbReference type="Gene3D" id="2.60.40.650">
    <property type="match status" value="1"/>
</dbReference>
<proteinExistence type="predicted"/>
<dbReference type="InterPro" id="IPR014756">
    <property type="entry name" value="Ig_E-set"/>
</dbReference>
<keyword evidence="1 2" id="KW-0732">Signal</keyword>
<dbReference type="Pfam" id="PF20254">
    <property type="entry name" value="DMFA2_C"/>
    <property type="match status" value="1"/>
</dbReference>
<comment type="caution">
    <text evidence="6">The sequence shown here is derived from an EMBL/GenBank/DDBJ whole genome shotgun (WGS) entry which is preliminary data.</text>
</comment>
<evidence type="ECO:0008006" key="8">
    <source>
        <dbReference type="Google" id="ProtNLM"/>
    </source>
</evidence>
<evidence type="ECO:0000313" key="7">
    <source>
        <dbReference type="Proteomes" id="UP001499933"/>
    </source>
</evidence>
<accession>A0ABP5BYU9</accession>
<feature type="domain" description="SbsA Ig-like" evidence="3">
    <location>
        <begin position="1567"/>
        <end position="1657"/>
    </location>
</feature>
<evidence type="ECO:0000256" key="2">
    <source>
        <dbReference type="SAM" id="SignalP"/>
    </source>
</evidence>
<dbReference type="Pfam" id="PF13205">
    <property type="entry name" value="Big_5"/>
    <property type="match status" value="5"/>
</dbReference>
<dbReference type="Pfam" id="PF13313">
    <property type="entry name" value="DUF4082"/>
    <property type="match status" value="5"/>
</dbReference>
<dbReference type="Proteomes" id="UP001499933">
    <property type="component" value="Unassembled WGS sequence"/>
</dbReference>
<feature type="domain" description="SbsA Ig-like" evidence="3">
    <location>
        <begin position="782"/>
        <end position="882"/>
    </location>
</feature>
<evidence type="ECO:0000259" key="5">
    <source>
        <dbReference type="Pfam" id="PF20254"/>
    </source>
</evidence>
<dbReference type="InterPro" id="IPR014755">
    <property type="entry name" value="Cu-Rt/internalin_Ig-like"/>
</dbReference>
<feature type="signal peptide" evidence="2">
    <location>
        <begin position="1"/>
        <end position="20"/>
    </location>
</feature>
<dbReference type="Gene3D" id="2.60.40.1220">
    <property type="match status" value="1"/>
</dbReference>
<feature type="chain" id="PRO_5046256348" description="DUF4082 domain-containing protein" evidence="2">
    <location>
        <begin position="21"/>
        <end position="1908"/>
    </location>
</feature>
<dbReference type="InterPro" id="IPR032812">
    <property type="entry name" value="SbsA_Ig"/>
</dbReference>
<keyword evidence="7" id="KW-1185">Reference proteome</keyword>
<feature type="domain" description="DUF4082" evidence="4">
    <location>
        <begin position="1764"/>
        <end position="1900"/>
    </location>
</feature>
<feature type="domain" description="SbsA Ig-like" evidence="3">
    <location>
        <begin position="1471"/>
        <end position="1561"/>
    </location>
</feature>
<name>A0ABP5BYU9_9MICO</name>